<dbReference type="InterPro" id="IPR010982">
    <property type="entry name" value="Lambda_DNA-bd_dom_sf"/>
</dbReference>
<dbReference type="EMBL" id="FOVL01000024">
    <property type="protein sequence ID" value="SFN90044.1"/>
    <property type="molecule type" value="Genomic_DNA"/>
</dbReference>
<evidence type="ECO:0000259" key="4">
    <source>
        <dbReference type="PROSITE" id="PS50932"/>
    </source>
</evidence>
<dbReference type="GO" id="GO:0000976">
    <property type="term" value="F:transcription cis-regulatory region binding"/>
    <property type="evidence" value="ECO:0007669"/>
    <property type="project" value="TreeGrafter"/>
</dbReference>
<dbReference type="CDD" id="cd06267">
    <property type="entry name" value="PBP1_LacI_sugar_binding-like"/>
    <property type="match status" value="1"/>
</dbReference>
<dbReference type="SUPFAM" id="SSF47413">
    <property type="entry name" value="lambda repressor-like DNA-binding domains"/>
    <property type="match status" value="1"/>
</dbReference>
<dbReference type="AlphaFoldDB" id="A0A1I5CSX6"/>
<name>A0A1I5CSX6_9FLAO</name>
<dbReference type="Gene3D" id="1.10.260.40">
    <property type="entry name" value="lambda repressor-like DNA-binding domains"/>
    <property type="match status" value="1"/>
</dbReference>
<sequence>MIFKLALFNANDCIKIMLKKRITIKDLARELGYAPSTISRALNNHPGISKKTKEEVQKAVKKLGYTQNSIASNFRKNTMLSIGIIVPRIGIHFHSLVISGIEEMAYMRKYNVTIFQSQDSLDREKEIAKILQTKMVDGIIVCLALETNNYDHFNQLKDNKVPVVFYDRVPENYEASKIVINDYQSAYKATEHLISSGCKRIAHISGNPEVSIYKERLKGYKAALVKHNIPLDEKLIEYTKDLNYDEGVYSAKKFLNLEHKPDGIFCANDYTAVSTIQVFKKANYSIPGDISVVGFSNYPISRIIEPTLTTINDRAFEMGQAAANLLIRQIEEKSEIISSETVVLETELIIRDSSKSFNSHK</sequence>
<organism evidence="5 6">
    <name type="scientific">Salegentibacter flavus</name>
    <dbReference type="NCBI Taxonomy" id="287099"/>
    <lineage>
        <taxon>Bacteria</taxon>
        <taxon>Pseudomonadati</taxon>
        <taxon>Bacteroidota</taxon>
        <taxon>Flavobacteriia</taxon>
        <taxon>Flavobacteriales</taxon>
        <taxon>Flavobacteriaceae</taxon>
        <taxon>Salegentibacter</taxon>
    </lineage>
</organism>
<dbReference type="PANTHER" id="PTHR30146:SF109">
    <property type="entry name" value="HTH-TYPE TRANSCRIPTIONAL REGULATOR GALS"/>
    <property type="match status" value="1"/>
</dbReference>
<dbReference type="InterPro" id="IPR028082">
    <property type="entry name" value="Peripla_BP_I"/>
</dbReference>
<dbReference type="SUPFAM" id="SSF53822">
    <property type="entry name" value="Periplasmic binding protein-like I"/>
    <property type="match status" value="1"/>
</dbReference>
<evidence type="ECO:0000256" key="1">
    <source>
        <dbReference type="ARBA" id="ARBA00023015"/>
    </source>
</evidence>
<gene>
    <name evidence="5" type="ORF">SAMN05660413_02994</name>
</gene>
<dbReference type="RefSeq" id="WP_217648168.1">
    <property type="nucleotide sequence ID" value="NZ_FOVL01000024.1"/>
</dbReference>
<proteinExistence type="predicted"/>
<evidence type="ECO:0000313" key="5">
    <source>
        <dbReference type="EMBL" id="SFN90044.1"/>
    </source>
</evidence>
<dbReference type="Gene3D" id="3.40.50.2300">
    <property type="match status" value="2"/>
</dbReference>
<dbReference type="Proteomes" id="UP000199153">
    <property type="component" value="Unassembled WGS sequence"/>
</dbReference>
<keyword evidence="6" id="KW-1185">Reference proteome</keyword>
<dbReference type="InterPro" id="IPR046335">
    <property type="entry name" value="LacI/GalR-like_sensor"/>
</dbReference>
<evidence type="ECO:0000256" key="2">
    <source>
        <dbReference type="ARBA" id="ARBA00023125"/>
    </source>
</evidence>
<protein>
    <submittedName>
        <fullName evidence="5">Transcriptional regulator, LacI family</fullName>
    </submittedName>
</protein>
<keyword evidence="3" id="KW-0804">Transcription</keyword>
<accession>A0A1I5CSX6</accession>
<dbReference type="PROSITE" id="PS50932">
    <property type="entry name" value="HTH_LACI_2"/>
    <property type="match status" value="1"/>
</dbReference>
<dbReference type="Pfam" id="PF00356">
    <property type="entry name" value="LacI"/>
    <property type="match status" value="1"/>
</dbReference>
<feature type="domain" description="HTH lacI-type" evidence="4">
    <location>
        <begin position="22"/>
        <end position="76"/>
    </location>
</feature>
<keyword evidence="1" id="KW-0805">Transcription regulation</keyword>
<dbReference type="CDD" id="cd01392">
    <property type="entry name" value="HTH_LacI"/>
    <property type="match status" value="1"/>
</dbReference>
<dbReference type="SMART" id="SM00354">
    <property type="entry name" value="HTH_LACI"/>
    <property type="match status" value="1"/>
</dbReference>
<evidence type="ECO:0000313" key="6">
    <source>
        <dbReference type="Proteomes" id="UP000199153"/>
    </source>
</evidence>
<evidence type="ECO:0000256" key="3">
    <source>
        <dbReference type="ARBA" id="ARBA00023163"/>
    </source>
</evidence>
<dbReference type="GO" id="GO:0003700">
    <property type="term" value="F:DNA-binding transcription factor activity"/>
    <property type="evidence" value="ECO:0007669"/>
    <property type="project" value="TreeGrafter"/>
</dbReference>
<dbReference type="Pfam" id="PF13377">
    <property type="entry name" value="Peripla_BP_3"/>
    <property type="match status" value="1"/>
</dbReference>
<dbReference type="PANTHER" id="PTHR30146">
    <property type="entry name" value="LACI-RELATED TRANSCRIPTIONAL REPRESSOR"/>
    <property type="match status" value="1"/>
</dbReference>
<dbReference type="InterPro" id="IPR000843">
    <property type="entry name" value="HTH_LacI"/>
</dbReference>
<keyword evidence="2" id="KW-0238">DNA-binding</keyword>
<dbReference type="STRING" id="287099.SAMN05660413_02994"/>
<reference evidence="5 6" key="1">
    <citation type="submission" date="2016-10" db="EMBL/GenBank/DDBJ databases">
        <authorList>
            <person name="de Groot N.N."/>
        </authorList>
    </citation>
    <scope>NUCLEOTIDE SEQUENCE [LARGE SCALE GENOMIC DNA]</scope>
    <source>
        <strain evidence="5 6">DSM 17794</strain>
    </source>
</reference>